<sequence length="134" mass="14246">MASRACSNFADGKRGEGGVSFPGARSFPQGKGLFKYDENGLYGEFCMEGFCSPQLPHGDLLAPILTNPALFQRLLPISYILRSPPAATSALSDMQDMVVHLDKGSILNADLHSQMPATSEEETVSSLPIGGVLS</sequence>
<evidence type="ECO:0000256" key="1">
    <source>
        <dbReference type="SAM" id="MobiDB-lite"/>
    </source>
</evidence>
<name>A0A0A2V798_PARBA</name>
<dbReference type="AlphaFoldDB" id="A0A0A2V798"/>
<keyword evidence="3" id="KW-1185">Reference proteome</keyword>
<feature type="region of interest" description="Disordered" evidence="1">
    <location>
        <begin position="115"/>
        <end position="134"/>
    </location>
</feature>
<dbReference type="GeneID" id="26970234"/>
<dbReference type="HOGENOM" id="CLU_1896848_0_0_1"/>
<reference evidence="2 3" key="1">
    <citation type="journal article" date="2011" name="PLoS Genet.">
        <title>Comparative genomic analysis of human fungal pathogens causing paracoccidioidomycosis.</title>
        <authorList>
            <person name="Desjardins C.A."/>
            <person name="Champion M.D."/>
            <person name="Holder J.W."/>
            <person name="Muszewska A."/>
            <person name="Goldberg J."/>
            <person name="Bailao A.M."/>
            <person name="Brigido M.M."/>
            <person name="Ferreira M.E."/>
            <person name="Garcia A.M."/>
            <person name="Grynberg M."/>
            <person name="Gujja S."/>
            <person name="Heiman D.I."/>
            <person name="Henn M.R."/>
            <person name="Kodira C.D."/>
            <person name="Leon-Narvaez H."/>
            <person name="Longo L.V."/>
            <person name="Ma L.J."/>
            <person name="Malavazi I."/>
            <person name="Matsuo A.L."/>
            <person name="Morais F.V."/>
            <person name="Pereira M."/>
            <person name="Rodriguez-Brito S."/>
            <person name="Sakthikumar S."/>
            <person name="Salem-Izacc S.M."/>
            <person name="Sykes S.M."/>
            <person name="Teixeira M.M."/>
            <person name="Vallejo M.C."/>
            <person name="Walter M.E."/>
            <person name="Yandava C."/>
            <person name="Young S."/>
            <person name="Zeng Q."/>
            <person name="Zucker J."/>
            <person name="Felipe M.S."/>
            <person name="Goldman G.H."/>
            <person name="Haas B.J."/>
            <person name="McEwen J.G."/>
            <person name="Nino-Vega G."/>
            <person name="Puccia R."/>
            <person name="San-Blas G."/>
            <person name="Soares C.M."/>
            <person name="Birren B.W."/>
            <person name="Cuomo C.A."/>
        </authorList>
    </citation>
    <scope>NUCLEOTIDE SEQUENCE [LARGE SCALE GENOMIC DNA]</scope>
    <source>
        <strain evidence="3">ATCC MYA-826 / Pb01</strain>
    </source>
</reference>
<gene>
    <name evidence="2" type="ORF">PAAG_11117</name>
</gene>
<dbReference type="KEGG" id="pbl:PAAG_11117"/>
<organism evidence="2 3">
    <name type="scientific">Paracoccidioides lutzii (strain ATCC MYA-826 / Pb01)</name>
    <name type="common">Paracoccidioides brasiliensis</name>
    <dbReference type="NCBI Taxonomy" id="502779"/>
    <lineage>
        <taxon>Eukaryota</taxon>
        <taxon>Fungi</taxon>
        <taxon>Dikarya</taxon>
        <taxon>Ascomycota</taxon>
        <taxon>Pezizomycotina</taxon>
        <taxon>Eurotiomycetes</taxon>
        <taxon>Eurotiomycetidae</taxon>
        <taxon>Onygenales</taxon>
        <taxon>Ajellomycetaceae</taxon>
        <taxon>Paracoccidioides</taxon>
    </lineage>
</organism>
<protein>
    <submittedName>
        <fullName evidence="2">Uncharacterized protein</fullName>
    </submittedName>
</protein>
<evidence type="ECO:0000313" key="3">
    <source>
        <dbReference type="Proteomes" id="UP000002059"/>
    </source>
</evidence>
<proteinExistence type="predicted"/>
<evidence type="ECO:0000313" key="2">
    <source>
        <dbReference type="EMBL" id="KGQ02162.1"/>
    </source>
</evidence>
<accession>A0A0A2V798</accession>
<dbReference type="Proteomes" id="UP000002059">
    <property type="component" value="Partially assembled WGS sequence"/>
</dbReference>
<dbReference type="RefSeq" id="XP_015703625.1">
    <property type="nucleotide sequence ID" value="XM_015846821.1"/>
</dbReference>
<dbReference type="EMBL" id="KN293992">
    <property type="protein sequence ID" value="KGQ02162.1"/>
    <property type="molecule type" value="Genomic_DNA"/>
</dbReference>
<dbReference type="VEuPathDB" id="FungiDB:PAAG_11117"/>